<dbReference type="OrthoDB" id="8880310at2759"/>
<evidence type="ECO:0000313" key="3">
    <source>
        <dbReference type="RefSeq" id="XP_042561678.1"/>
    </source>
</evidence>
<evidence type="ECO:0000313" key="4">
    <source>
        <dbReference type="RefSeq" id="XP_042561679.1"/>
    </source>
</evidence>
<proteinExistence type="predicted"/>
<dbReference type="AlphaFoldDB" id="A0A8M1KIP2"/>
<reference evidence="3 4" key="1">
    <citation type="submission" date="2025-04" db="UniProtKB">
        <authorList>
            <consortium name="RefSeq"/>
        </authorList>
    </citation>
    <scope>IDENTIFICATION</scope>
</reference>
<feature type="region of interest" description="Disordered" evidence="1">
    <location>
        <begin position="1"/>
        <end position="39"/>
    </location>
</feature>
<dbReference type="RefSeq" id="XP_042561678.1">
    <property type="nucleotide sequence ID" value="XM_042705744.1"/>
</dbReference>
<name>A0A8M1KIP2_CLUHA</name>
<evidence type="ECO:0000256" key="1">
    <source>
        <dbReference type="SAM" id="MobiDB-lite"/>
    </source>
</evidence>
<keyword evidence="2" id="KW-1185">Reference proteome</keyword>
<organism evidence="2 4">
    <name type="scientific">Clupea harengus</name>
    <name type="common">Atlantic herring</name>
    <dbReference type="NCBI Taxonomy" id="7950"/>
    <lineage>
        <taxon>Eukaryota</taxon>
        <taxon>Metazoa</taxon>
        <taxon>Chordata</taxon>
        <taxon>Craniata</taxon>
        <taxon>Vertebrata</taxon>
        <taxon>Euteleostomi</taxon>
        <taxon>Actinopterygii</taxon>
        <taxon>Neopterygii</taxon>
        <taxon>Teleostei</taxon>
        <taxon>Clupei</taxon>
        <taxon>Clupeiformes</taxon>
        <taxon>Clupeoidei</taxon>
        <taxon>Clupeidae</taxon>
        <taxon>Clupea</taxon>
    </lineage>
</organism>
<dbReference type="Proteomes" id="UP000515152">
    <property type="component" value="Unplaced"/>
</dbReference>
<dbReference type="GeneID" id="122130902"/>
<dbReference type="KEGG" id="char:122130902"/>
<dbReference type="RefSeq" id="XP_042561679.1">
    <property type="nucleotide sequence ID" value="XM_042705745.1"/>
</dbReference>
<evidence type="ECO:0000313" key="2">
    <source>
        <dbReference type="Proteomes" id="UP000515152"/>
    </source>
</evidence>
<gene>
    <name evidence="3 4" type="primary">LOC122130902</name>
</gene>
<protein>
    <submittedName>
        <fullName evidence="3 4">Dynein axonemal heavy chain 1-like isoform X1</fullName>
    </submittedName>
</protein>
<accession>A0A8M1KIP2</accession>
<sequence length="275" mass="31011">MDSRLEKQNHPHGFGVSLPRLPSKQLDLKPAPSQSHRNILPPVRTYPLIEQKGFYSELITTSAKPRLQSYTHGPQTQQSLLCQAGYEWNTPNVTTFCTPPELHSIVDKEKHGPTTQQSLLTDFPSSCYTAKVQLPYQCQHGKLPRKIEIERRRREYLTMDLSELLAEQGIDSNLLIPRHRINVESTDKPNDPALSVSNYLTLEIFDNEEFDCRTPQDWLALGIEPGSAERKPVPAKSLLPNYDKIPNGKFACEIWNHGACSSAFSQGCFACLAIV</sequence>